<evidence type="ECO:0000256" key="7">
    <source>
        <dbReference type="ARBA" id="ARBA00022576"/>
    </source>
</evidence>
<dbReference type="EC" id="2.6.1.19" evidence="6"/>
<dbReference type="AlphaFoldDB" id="A0A943UZ53"/>
<dbReference type="Proteomes" id="UP000727506">
    <property type="component" value="Unassembled WGS sequence"/>
</dbReference>
<gene>
    <name evidence="17" type="ORF">KH142_07815</name>
</gene>
<dbReference type="InterPro" id="IPR015421">
    <property type="entry name" value="PyrdxlP-dep_Trfase_major"/>
</dbReference>
<dbReference type="NCBIfam" id="NF006368">
    <property type="entry name" value="PRK08593.1"/>
    <property type="match status" value="1"/>
</dbReference>
<comment type="cofactor">
    <cofactor evidence="2">
        <name>pyridoxal 5'-phosphate</name>
        <dbReference type="ChEBI" id="CHEBI:597326"/>
    </cofactor>
</comment>
<dbReference type="GO" id="GO:0034386">
    <property type="term" value="F:4-aminobutyrate:2-oxoglutarate transaminase activity"/>
    <property type="evidence" value="ECO:0007669"/>
    <property type="project" value="UniProtKB-EC"/>
</dbReference>
<evidence type="ECO:0000256" key="15">
    <source>
        <dbReference type="ARBA" id="ARBA00050054"/>
    </source>
</evidence>
<evidence type="ECO:0000256" key="2">
    <source>
        <dbReference type="ARBA" id="ARBA00001933"/>
    </source>
</evidence>
<evidence type="ECO:0000256" key="5">
    <source>
        <dbReference type="ARBA" id="ARBA00012876"/>
    </source>
</evidence>
<dbReference type="SUPFAM" id="SSF53383">
    <property type="entry name" value="PLP-dependent transferases"/>
    <property type="match status" value="1"/>
</dbReference>
<keyword evidence="8" id="KW-0808">Transferase</keyword>
<keyword evidence="9 16" id="KW-0663">Pyridoxal phosphate</keyword>
<dbReference type="PANTHER" id="PTHR11986">
    <property type="entry name" value="AMINOTRANSFERASE CLASS III"/>
    <property type="match status" value="1"/>
</dbReference>
<keyword evidence="7 17" id="KW-0032">Aminotransferase</keyword>
<evidence type="ECO:0000256" key="14">
    <source>
        <dbReference type="ARBA" id="ARBA00048021"/>
    </source>
</evidence>
<evidence type="ECO:0000256" key="11">
    <source>
        <dbReference type="ARBA" id="ARBA00030204"/>
    </source>
</evidence>
<dbReference type="EMBL" id="JAGZSV010000167">
    <property type="protein sequence ID" value="MBS6941363.1"/>
    <property type="molecule type" value="Genomic_DNA"/>
</dbReference>
<proteinExistence type="inferred from homology"/>
<organism evidence="17 18">
    <name type="scientific">Slackia piriformis</name>
    <dbReference type="NCBI Taxonomy" id="626934"/>
    <lineage>
        <taxon>Bacteria</taxon>
        <taxon>Bacillati</taxon>
        <taxon>Actinomycetota</taxon>
        <taxon>Coriobacteriia</taxon>
        <taxon>Eggerthellales</taxon>
        <taxon>Eggerthellaceae</taxon>
        <taxon>Slackia</taxon>
    </lineage>
</organism>
<evidence type="ECO:0000256" key="12">
    <source>
        <dbReference type="ARBA" id="ARBA00030857"/>
    </source>
</evidence>
<sequence length="451" mass="49344">MADTEKKLSQRMVREESAYMAPAARIPYYDLVIDHGEGAMLYDVDGNSYVDLLASASATNVGHCHPRVVEAIAQQAQRLIHYTPAYVYHTPEMALVEKLCAIAPGDTPKKVVFGNSGSDANDAIMKYARAYTGRPYMVSFQGAYHGSTYGSMTLSAISLNMRRKMGPLVPGVYHIPYPDAYHAGVDHLSEEEQAEYFMRPLIEATETYLPPDEIACVIMEPIAGDLGIIAPPKAYVERLHAFCKEHGILFAVDEVNQGMGRTGKWWSIEHFGIEPDLMSVGKSIASGMPLSAIIGKAEIMDSLDFPAHLFTTSGNPVCCAASLATIGVIEDEGLIERSRDLGAYAERRFNEMAEKYDIVGCVHGKGLNLGIDIVEPGTRTKCAKDALKIVYRAYDEGVVMITIAGAILRFQPPLVITKEQLDYALDVLDRVIGEVSRGEVADDIVPEGKGW</sequence>
<evidence type="ECO:0000256" key="8">
    <source>
        <dbReference type="ARBA" id="ARBA00022679"/>
    </source>
</evidence>
<evidence type="ECO:0000256" key="6">
    <source>
        <dbReference type="ARBA" id="ARBA00012912"/>
    </source>
</evidence>
<comment type="similarity">
    <text evidence="4 16">Belongs to the class-III pyridoxal-phosphate-dependent aminotransferase family.</text>
</comment>
<accession>A0A943UZ53</accession>
<evidence type="ECO:0000256" key="1">
    <source>
        <dbReference type="ARBA" id="ARBA00001750"/>
    </source>
</evidence>
<evidence type="ECO:0000256" key="13">
    <source>
        <dbReference type="ARBA" id="ARBA00031787"/>
    </source>
</evidence>
<dbReference type="FunFam" id="3.40.640.10:FF:000013">
    <property type="entry name" value="4-aminobutyrate aminotransferase"/>
    <property type="match status" value="1"/>
</dbReference>
<dbReference type="CDD" id="cd00610">
    <property type="entry name" value="OAT_like"/>
    <property type="match status" value="1"/>
</dbReference>
<dbReference type="InterPro" id="IPR049704">
    <property type="entry name" value="Aminotrans_3_PPA_site"/>
</dbReference>
<dbReference type="EC" id="2.6.1.22" evidence="5"/>
<dbReference type="Gene3D" id="3.40.640.10">
    <property type="entry name" value="Type I PLP-dependent aspartate aminotransferase-like (Major domain)"/>
    <property type="match status" value="1"/>
</dbReference>
<evidence type="ECO:0000313" key="17">
    <source>
        <dbReference type="EMBL" id="MBS6941363.1"/>
    </source>
</evidence>
<comment type="pathway">
    <text evidence="3">Amino-acid degradation; 4-aminobutanoate degradation.</text>
</comment>
<reference evidence="17" key="1">
    <citation type="submission" date="2021-02" db="EMBL/GenBank/DDBJ databases">
        <title>Infant gut strain persistence is associated with maternal origin, phylogeny, and functional potential including surface adhesion and iron acquisition.</title>
        <authorList>
            <person name="Lou Y.C."/>
        </authorList>
    </citation>
    <scope>NUCLEOTIDE SEQUENCE</scope>
    <source>
        <strain evidence="17">L2_039_000G1_dasL2_039_000G1_concoct_11</strain>
    </source>
</reference>
<dbReference type="InterPro" id="IPR050103">
    <property type="entry name" value="Class-III_PLP-dep_AT"/>
</dbReference>
<dbReference type="InterPro" id="IPR015424">
    <property type="entry name" value="PyrdxlP-dep_Trfase"/>
</dbReference>
<comment type="catalytic activity">
    <reaction evidence="1">
        <text>(S)-3-amino-2-methylpropanoate + 2-oxoglutarate = 2-methyl-3-oxopropanoate + L-glutamate</text>
        <dbReference type="Rhea" id="RHEA:13993"/>
        <dbReference type="ChEBI" id="CHEBI:16810"/>
        <dbReference type="ChEBI" id="CHEBI:29985"/>
        <dbReference type="ChEBI" id="CHEBI:57700"/>
        <dbReference type="ChEBI" id="CHEBI:58655"/>
        <dbReference type="EC" id="2.6.1.22"/>
    </reaction>
</comment>
<comment type="catalytic activity">
    <reaction evidence="14">
        <text>4-aminobutanoate + 2-oxoglutarate = succinate semialdehyde + L-glutamate</text>
        <dbReference type="Rhea" id="RHEA:23352"/>
        <dbReference type="ChEBI" id="CHEBI:16810"/>
        <dbReference type="ChEBI" id="CHEBI:29985"/>
        <dbReference type="ChEBI" id="CHEBI:57706"/>
        <dbReference type="ChEBI" id="CHEBI:59888"/>
        <dbReference type="EC" id="2.6.1.19"/>
    </reaction>
</comment>
<dbReference type="Gene3D" id="3.90.1150.10">
    <property type="entry name" value="Aspartate Aminotransferase, domain 1"/>
    <property type="match status" value="1"/>
</dbReference>
<dbReference type="InterPro" id="IPR005814">
    <property type="entry name" value="Aminotrans_3"/>
</dbReference>
<dbReference type="Pfam" id="PF00202">
    <property type="entry name" value="Aminotran_3"/>
    <property type="match status" value="1"/>
</dbReference>
<dbReference type="InterPro" id="IPR015422">
    <property type="entry name" value="PyrdxlP-dep_Trfase_small"/>
</dbReference>
<dbReference type="GO" id="GO:0042802">
    <property type="term" value="F:identical protein binding"/>
    <property type="evidence" value="ECO:0007669"/>
    <property type="project" value="TreeGrafter"/>
</dbReference>
<comment type="caution">
    <text evidence="17">The sequence shown here is derived from an EMBL/GenBank/DDBJ whole genome shotgun (WGS) entry which is preliminary data.</text>
</comment>
<evidence type="ECO:0000256" key="10">
    <source>
        <dbReference type="ARBA" id="ARBA00029760"/>
    </source>
</evidence>
<dbReference type="GO" id="GO:0030170">
    <property type="term" value="F:pyridoxal phosphate binding"/>
    <property type="evidence" value="ECO:0007669"/>
    <property type="project" value="InterPro"/>
</dbReference>
<name>A0A943UZ53_9ACTN</name>
<dbReference type="GO" id="GO:0047298">
    <property type="term" value="F:(S)-3-amino-2-methylpropionate transaminase activity"/>
    <property type="evidence" value="ECO:0007669"/>
    <property type="project" value="UniProtKB-EC"/>
</dbReference>
<evidence type="ECO:0000313" key="18">
    <source>
        <dbReference type="Proteomes" id="UP000727506"/>
    </source>
</evidence>
<evidence type="ECO:0000256" key="9">
    <source>
        <dbReference type="ARBA" id="ARBA00022898"/>
    </source>
</evidence>
<evidence type="ECO:0000256" key="4">
    <source>
        <dbReference type="ARBA" id="ARBA00008954"/>
    </source>
</evidence>
<dbReference type="PROSITE" id="PS00600">
    <property type="entry name" value="AA_TRANSFER_CLASS_3"/>
    <property type="match status" value="1"/>
</dbReference>
<protein>
    <recommendedName>
        <fullName evidence="12">(S)-3-amino-2-methylpropionate transaminase</fullName>
        <ecNumber evidence="6">2.6.1.19</ecNumber>
        <ecNumber evidence="5">2.6.1.22</ecNumber>
    </recommendedName>
    <alternativeName>
        <fullName evidence="13">GABA aminotransferase</fullName>
    </alternativeName>
    <alternativeName>
        <fullName evidence="11">Gamma-amino-N-butyrate transaminase</fullName>
    </alternativeName>
    <alternativeName>
        <fullName evidence="15">Glutamate:succinic semialdehyde transaminase</fullName>
    </alternativeName>
    <alternativeName>
        <fullName evidence="10">L-AIBAT</fullName>
    </alternativeName>
</protein>
<dbReference type="PANTHER" id="PTHR11986:SF58">
    <property type="entry name" value="LEUCINE_METHIONINE RACEMASE"/>
    <property type="match status" value="1"/>
</dbReference>
<evidence type="ECO:0000256" key="3">
    <source>
        <dbReference type="ARBA" id="ARBA00005176"/>
    </source>
</evidence>
<dbReference type="PIRSF" id="PIRSF000521">
    <property type="entry name" value="Transaminase_4ab_Lys_Orn"/>
    <property type="match status" value="1"/>
</dbReference>
<evidence type="ECO:0000256" key="16">
    <source>
        <dbReference type="RuleBase" id="RU003560"/>
    </source>
</evidence>